<proteinExistence type="predicted"/>
<dbReference type="EMBL" id="MVHZ01000003">
    <property type="protein sequence ID" value="ORB03292.1"/>
    <property type="molecule type" value="Genomic_DNA"/>
</dbReference>
<dbReference type="Pfam" id="PF05305">
    <property type="entry name" value="DUF732"/>
    <property type="match status" value="1"/>
</dbReference>
<reference evidence="1 2" key="1">
    <citation type="submission" date="2017-02" db="EMBL/GenBank/DDBJ databases">
        <title>The new phylogeny of genus Mycobacterium.</title>
        <authorList>
            <person name="Tortoli E."/>
            <person name="Trovato A."/>
            <person name="Cirillo D.M."/>
        </authorList>
    </citation>
    <scope>NUCLEOTIDE SEQUENCE [LARGE SCALE GENOMIC DNA]</scope>
    <source>
        <strain evidence="1 2">DSM 45633</strain>
    </source>
</reference>
<dbReference type="RefSeq" id="WP_083023380.1">
    <property type="nucleotide sequence ID" value="NZ_AP022589.1"/>
</dbReference>
<protein>
    <submittedName>
        <fullName evidence="1">Uncharacterized protein</fullName>
    </submittedName>
</protein>
<sequence length="114" mass="11638">MKLLLAPLVVIAGLILAAPGHAEPGEGEPKTVDSAEFIASLRQVGIIFDDTDHAVAAAEALCGLAANGESTMELLNDVTEANPDLSVVDAARFATIAAKTYCPHQLKKGGGGSK</sequence>
<dbReference type="OrthoDB" id="4750691at2"/>
<accession>A0A7I7RAN4</accession>
<evidence type="ECO:0000313" key="1">
    <source>
        <dbReference type="EMBL" id="ORB03292.1"/>
    </source>
</evidence>
<organism evidence="1 2">
    <name type="scientific">Mycolicibacter minnesotensis</name>
    <dbReference type="NCBI Taxonomy" id="1118379"/>
    <lineage>
        <taxon>Bacteria</taxon>
        <taxon>Bacillati</taxon>
        <taxon>Actinomycetota</taxon>
        <taxon>Actinomycetes</taxon>
        <taxon>Mycobacteriales</taxon>
        <taxon>Mycobacteriaceae</taxon>
        <taxon>Mycolicibacter</taxon>
    </lineage>
</organism>
<dbReference type="AlphaFoldDB" id="A0A7I7RAN4"/>
<evidence type="ECO:0000313" key="2">
    <source>
        <dbReference type="Proteomes" id="UP000192320"/>
    </source>
</evidence>
<dbReference type="Proteomes" id="UP000192320">
    <property type="component" value="Unassembled WGS sequence"/>
</dbReference>
<dbReference type="InterPro" id="IPR007969">
    <property type="entry name" value="DUF732"/>
</dbReference>
<keyword evidence="2" id="KW-1185">Reference proteome</keyword>
<name>A0A7I7RAN4_9MYCO</name>
<gene>
    <name evidence="1" type="ORF">BST33_05000</name>
</gene>
<comment type="caution">
    <text evidence="1">The sequence shown here is derived from an EMBL/GenBank/DDBJ whole genome shotgun (WGS) entry which is preliminary data.</text>
</comment>